<accession>A0ABN5VAY5</accession>
<gene>
    <name evidence="1" type="ORF">SGFS_012060</name>
</gene>
<proteinExistence type="predicted"/>
<organism evidence="1 2">
    <name type="scientific">Streptomyces graminofaciens</name>
    <dbReference type="NCBI Taxonomy" id="68212"/>
    <lineage>
        <taxon>Bacteria</taxon>
        <taxon>Bacillati</taxon>
        <taxon>Actinomycetota</taxon>
        <taxon>Actinomycetes</taxon>
        <taxon>Kitasatosporales</taxon>
        <taxon>Streptomycetaceae</taxon>
        <taxon>Streptomyces</taxon>
    </lineage>
</organism>
<keyword evidence="2" id="KW-1185">Reference proteome</keyword>
<sequence>MVAEMVGVAETMIDWVPAVVPSLHTTITVYVPELTFAQAADWVTLVPDSVACRPWEKFA</sequence>
<dbReference type="EMBL" id="AP018448">
    <property type="protein sequence ID" value="BBC29912.1"/>
    <property type="molecule type" value="Genomic_DNA"/>
</dbReference>
<dbReference type="Proteomes" id="UP001321542">
    <property type="component" value="Chromosome"/>
</dbReference>
<reference evidence="1 2" key="1">
    <citation type="journal article" date="2010" name="ChemBioChem">
        <title>Cloning and characterization of the biosynthetic gene cluster of 16-membered macrolide antibiotic FD-891: involvement of a dual functional cytochrome P450 monooxygenase catalyzing epoxidation and hydroxylation.</title>
        <authorList>
            <person name="Kudo F."/>
            <person name="Motegi A."/>
            <person name="Mizoue K."/>
            <person name="Eguchi T."/>
        </authorList>
    </citation>
    <scope>NUCLEOTIDE SEQUENCE [LARGE SCALE GENOMIC DNA]</scope>
    <source>
        <strain evidence="1 2">A-8890</strain>
    </source>
</reference>
<name>A0ABN5VAY5_9ACTN</name>
<evidence type="ECO:0000313" key="2">
    <source>
        <dbReference type="Proteomes" id="UP001321542"/>
    </source>
</evidence>
<evidence type="ECO:0000313" key="1">
    <source>
        <dbReference type="EMBL" id="BBC29912.1"/>
    </source>
</evidence>
<protein>
    <submittedName>
        <fullName evidence="1">Uncharacterized protein</fullName>
    </submittedName>
</protein>
<reference evidence="1 2" key="2">
    <citation type="journal article" date="2023" name="ChemBioChem">
        <title>Acyltransferase Domain Exchange between Two Independent Type I Polyketide Synthases in the Same Producer Strain of Macrolide Antibiotics.</title>
        <authorList>
            <person name="Kudo F."/>
            <person name="Kishikawa K."/>
            <person name="Tsuboi K."/>
            <person name="Kido T."/>
            <person name="Usui T."/>
            <person name="Hashimoto J."/>
            <person name="Shin-Ya K."/>
            <person name="Miyanaga A."/>
            <person name="Eguchi T."/>
        </authorList>
    </citation>
    <scope>NUCLEOTIDE SEQUENCE [LARGE SCALE GENOMIC DNA]</scope>
    <source>
        <strain evidence="1 2">A-8890</strain>
    </source>
</reference>